<keyword evidence="1" id="KW-1133">Transmembrane helix</keyword>
<reference evidence="4 5" key="1">
    <citation type="submission" date="2018-08" db="EMBL/GenBank/DDBJ databases">
        <title>A genome reference for cultivated species of the human gut microbiota.</title>
        <authorList>
            <person name="Zou Y."/>
            <person name="Xue W."/>
            <person name="Luo G."/>
        </authorList>
    </citation>
    <scope>NUCLEOTIDE SEQUENCE [LARGE SCALE GENOMIC DNA]</scope>
    <source>
        <strain evidence="4 5">TF08-11</strain>
    </source>
</reference>
<dbReference type="InterPro" id="IPR025640">
    <property type="entry name" value="GYF_2"/>
</dbReference>
<accession>A0A3E3E685</accession>
<evidence type="ECO:0000259" key="3">
    <source>
        <dbReference type="Pfam" id="PF14237"/>
    </source>
</evidence>
<dbReference type="InterPro" id="IPR026870">
    <property type="entry name" value="Zinc_ribbon_dom"/>
</dbReference>
<dbReference type="Pfam" id="PF13240">
    <property type="entry name" value="Zn_Ribbon_1"/>
    <property type="match status" value="1"/>
</dbReference>
<comment type="caution">
    <text evidence="4">The sequence shown here is derived from an EMBL/GenBank/DDBJ whole genome shotgun (WGS) entry which is preliminary data.</text>
</comment>
<dbReference type="Pfam" id="PF14237">
    <property type="entry name" value="GYF_2"/>
    <property type="match status" value="1"/>
</dbReference>
<evidence type="ECO:0000313" key="5">
    <source>
        <dbReference type="Proteomes" id="UP000260721"/>
    </source>
</evidence>
<proteinExistence type="predicted"/>
<protein>
    <submittedName>
        <fullName evidence="4">DUF4339 domain-containing protein</fullName>
    </submittedName>
</protein>
<dbReference type="Proteomes" id="UP000260721">
    <property type="component" value="Unassembled WGS sequence"/>
</dbReference>
<evidence type="ECO:0000313" key="4">
    <source>
        <dbReference type="EMBL" id="RGD77337.1"/>
    </source>
</evidence>
<name>A0A3E3E685_9FIRM</name>
<feature type="domain" description="Zinc-ribbon" evidence="2">
    <location>
        <begin position="2"/>
        <end position="24"/>
    </location>
</feature>
<feature type="transmembrane region" description="Helical" evidence="1">
    <location>
        <begin position="151"/>
        <end position="168"/>
    </location>
</feature>
<dbReference type="AlphaFoldDB" id="A0A3E3E685"/>
<evidence type="ECO:0000259" key="2">
    <source>
        <dbReference type="Pfam" id="PF13240"/>
    </source>
</evidence>
<keyword evidence="1" id="KW-0472">Membrane</keyword>
<gene>
    <name evidence="4" type="ORF">DXC78_03825</name>
</gene>
<organism evidence="4 5">
    <name type="scientific">Faecalicoccus pleomorphus</name>
    <dbReference type="NCBI Taxonomy" id="1323"/>
    <lineage>
        <taxon>Bacteria</taxon>
        <taxon>Bacillati</taxon>
        <taxon>Bacillota</taxon>
        <taxon>Erysipelotrichia</taxon>
        <taxon>Erysipelotrichales</taxon>
        <taxon>Erysipelotrichaceae</taxon>
        <taxon>Faecalicoccus</taxon>
    </lineage>
</organism>
<keyword evidence="1" id="KW-0812">Transmembrane</keyword>
<feature type="transmembrane region" description="Helical" evidence="1">
    <location>
        <begin position="204"/>
        <end position="221"/>
    </location>
</feature>
<feature type="domain" description="GYF" evidence="3">
    <location>
        <begin position="40"/>
        <end position="89"/>
    </location>
</feature>
<dbReference type="RefSeq" id="WP_117445806.1">
    <property type="nucleotide sequence ID" value="NZ_JAQLXT010000026.1"/>
</dbReference>
<feature type="transmembrane region" description="Helical" evidence="1">
    <location>
        <begin position="109"/>
        <end position="131"/>
    </location>
</feature>
<evidence type="ECO:0000256" key="1">
    <source>
        <dbReference type="SAM" id="Phobius"/>
    </source>
</evidence>
<sequence>MYCRECGQEIFDGAAFCENCGTPVDELMKSPPPTPVLNQWYCVLDGKSPSGPYSDEQINDMVSNKLIQNNTPVWHKGLEDWTEFSKVRESKYYDDRVPSLKKEHINDSWMWTLAFAPLLSSSVFYTYQYYTYLNLANDVSNAELYQTELDLFRFSWIITLSINSFLTYQDCKMLKKCGYDTRQLGSYLIIPAYMYKRARMLNQSQVCLVIWIVTFAIDVLFF</sequence>
<dbReference type="EMBL" id="QUSK01000006">
    <property type="protein sequence ID" value="RGD77337.1"/>
    <property type="molecule type" value="Genomic_DNA"/>
</dbReference>